<dbReference type="InterPro" id="IPR036365">
    <property type="entry name" value="PGBD-like_sf"/>
</dbReference>
<dbReference type="KEGG" id="mmj:MSMAS_2515"/>
<dbReference type="STRING" id="213585.MSMAS_2515"/>
<evidence type="ECO:0000313" key="4">
    <source>
        <dbReference type="Proteomes" id="UP000033097"/>
    </source>
</evidence>
<gene>
    <name evidence="3" type="ORF">MSMAS_2515</name>
</gene>
<protein>
    <recommendedName>
        <fullName evidence="2">Peptidoglycan binding-like domain-containing protein</fullName>
    </recommendedName>
</protein>
<dbReference type="Proteomes" id="UP000033097">
    <property type="component" value="Chromosome"/>
</dbReference>
<dbReference type="RefSeq" id="WP_015412357.1">
    <property type="nucleotide sequence ID" value="NZ_CP009512.1"/>
</dbReference>
<organism evidence="3 4">
    <name type="scientific">Methanosarcina mazei S-6</name>
    <dbReference type="NCBI Taxonomy" id="213585"/>
    <lineage>
        <taxon>Archaea</taxon>
        <taxon>Methanobacteriati</taxon>
        <taxon>Methanobacteriota</taxon>
        <taxon>Stenosarchaea group</taxon>
        <taxon>Methanomicrobia</taxon>
        <taxon>Methanosarcinales</taxon>
        <taxon>Methanosarcinaceae</taxon>
        <taxon>Methanosarcina</taxon>
    </lineage>
</organism>
<dbReference type="InterPro" id="IPR036366">
    <property type="entry name" value="PGBDSf"/>
</dbReference>
<evidence type="ECO:0000259" key="2">
    <source>
        <dbReference type="Pfam" id="PF01471"/>
    </source>
</evidence>
<name>A0A0E3LUR1_METMZ</name>
<reference evidence="3 4" key="1">
    <citation type="submission" date="2014-07" db="EMBL/GenBank/DDBJ databases">
        <title>Methanogenic archaea and the global carbon cycle.</title>
        <authorList>
            <person name="Henriksen J.R."/>
            <person name="Luke J."/>
            <person name="Reinhart S."/>
            <person name="Benedict M.N."/>
            <person name="Youngblut N.D."/>
            <person name="Metcalf M.E."/>
            <person name="Whitaker R.J."/>
            <person name="Metcalf W.W."/>
        </authorList>
    </citation>
    <scope>NUCLEOTIDE SEQUENCE [LARGE SCALE GENOMIC DNA]</scope>
    <source>
        <strain evidence="3 4">S-6</strain>
    </source>
</reference>
<evidence type="ECO:0000313" key="3">
    <source>
        <dbReference type="EMBL" id="AKB65711.1"/>
    </source>
</evidence>
<dbReference type="EMBL" id="CP009512">
    <property type="protein sequence ID" value="AKB65711.1"/>
    <property type="molecule type" value="Genomic_DNA"/>
</dbReference>
<accession>A0A0E3LUR1</accession>
<dbReference type="AlphaFoldDB" id="A0A0E3LUR1"/>
<dbReference type="Pfam" id="PF01471">
    <property type="entry name" value="PG_binding_1"/>
    <property type="match status" value="1"/>
</dbReference>
<feature type="region of interest" description="Disordered" evidence="1">
    <location>
        <begin position="111"/>
        <end position="146"/>
    </location>
</feature>
<dbReference type="Gene3D" id="1.10.101.10">
    <property type="entry name" value="PGBD-like superfamily/PGBD"/>
    <property type="match status" value="1"/>
</dbReference>
<dbReference type="SUPFAM" id="SSF47090">
    <property type="entry name" value="PGBD-like"/>
    <property type="match status" value="1"/>
</dbReference>
<dbReference type="InterPro" id="IPR002477">
    <property type="entry name" value="Peptidoglycan-bd-like"/>
</dbReference>
<feature type="region of interest" description="Disordered" evidence="1">
    <location>
        <begin position="189"/>
        <end position="211"/>
    </location>
</feature>
<proteinExistence type="predicted"/>
<dbReference type="HOGENOM" id="CLU_843618_0_0_2"/>
<dbReference type="PATRIC" id="fig|213585.10.peg.3177"/>
<feature type="domain" description="Peptidoglycan binding-like" evidence="2">
    <location>
        <begin position="35"/>
        <end position="92"/>
    </location>
</feature>
<evidence type="ECO:0000256" key="1">
    <source>
        <dbReference type="SAM" id="MobiDB-lite"/>
    </source>
</evidence>
<dbReference type="GeneID" id="24881888"/>
<feature type="compositionally biased region" description="Pro residues" evidence="1">
    <location>
        <begin position="120"/>
        <end position="132"/>
    </location>
</feature>
<sequence>MTIGDGHDLKSSRFAGDEVLEACLDKERVLRRGDSGPAVKKIQEALIFLEIPVPGAGANGIFGDETELAVRSYQEARGLKVDGVIGSETIGSLDEEFPGVVEKTPVSSATEPYVSEVPTPLKPRPPVKPPRASPVEPVKAPEVPPVKAPRAPKVGVPPLKIKIPQPPGVPTVEPPIMTTQAVPLEQTPDRVTRPITPPVTRLPHTVDSRGRKFHAAGTWKGDKSSFGAEAGKSIRLEVKNLKSKESNVIIKTNMGEVKESVLLPGKLVDFEFVEIDKEPFIWRFYIETDSKDSLIEWKLYSNWVPGDSDNP</sequence>